<reference evidence="2" key="1">
    <citation type="journal article" date="2012" name="Nat. Biotechnol.">
        <title>Draft genome sequence of pigeonpea (Cajanus cajan), an orphan legume crop of resource-poor farmers.</title>
        <authorList>
            <person name="Varshney R.K."/>
            <person name="Chen W."/>
            <person name="Li Y."/>
            <person name="Bharti A.K."/>
            <person name="Saxena R.K."/>
            <person name="Schlueter J.A."/>
            <person name="Donoghue M.T."/>
            <person name="Azam S."/>
            <person name="Fan G."/>
            <person name="Whaley A.M."/>
            <person name="Farmer A.D."/>
            <person name="Sheridan J."/>
            <person name="Iwata A."/>
            <person name="Tuteja R."/>
            <person name="Penmetsa R.V."/>
            <person name="Wu W."/>
            <person name="Upadhyaya H.D."/>
            <person name="Yang S.P."/>
            <person name="Shah T."/>
            <person name="Saxena K.B."/>
            <person name="Michael T."/>
            <person name="McCombie W.R."/>
            <person name="Yang B."/>
            <person name="Zhang G."/>
            <person name="Yang H."/>
            <person name="Wang J."/>
            <person name="Spillane C."/>
            <person name="Cook D.R."/>
            <person name="May G.D."/>
            <person name="Xu X."/>
            <person name="Jackson S.A."/>
        </authorList>
    </citation>
    <scope>NUCLEOTIDE SEQUENCE [LARGE SCALE GENOMIC DNA]</scope>
</reference>
<evidence type="ECO:0000313" key="2">
    <source>
        <dbReference type="EMBL" id="KYP45872.1"/>
    </source>
</evidence>
<organism evidence="2 3">
    <name type="scientific">Cajanus cajan</name>
    <name type="common">Pigeon pea</name>
    <name type="synonym">Cajanus indicus</name>
    <dbReference type="NCBI Taxonomy" id="3821"/>
    <lineage>
        <taxon>Eukaryota</taxon>
        <taxon>Viridiplantae</taxon>
        <taxon>Streptophyta</taxon>
        <taxon>Embryophyta</taxon>
        <taxon>Tracheophyta</taxon>
        <taxon>Spermatophyta</taxon>
        <taxon>Magnoliopsida</taxon>
        <taxon>eudicotyledons</taxon>
        <taxon>Gunneridae</taxon>
        <taxon>Pentapetalae</taxon>
        <taxon>rosids</taxon>
        <taxon>fabids</taxon>
        <taxon>Fabales</taxon>
        <taxon>Fabaceae</taxon>
        <taxon>Papilionoideae</taxon>
        <taxon>50 kb inversion clade</taxon>
        <taxon>NPAAA clade</taxon>
        <taxon>indigoferoid/millettioid clade</taxon>
        <taxon>Phaseoleae</taxon>
        <taxon>Cajanus</taxon>
    </lineage>
</organism>
<gene>
    <name evidence="2" type="ORF">KK1_032551</name>
</gene>
<dbReference type="PANTHER" id="PTHR33223">
    <property type="entry name" value="CCHC-TYPE DOMAIN-CONTAINING PROTEIN"/>
    <property type="match status" value="1"/>
</dbReference>
<sequence>MQMRIFPVTLEDEAALWYDLNVEPYYLSLSWEETKLSFLQAYHNVEPVEELRSELAGIRQGEGESVRSYFLRLQWILKRWPEHGLSENLLRGVFVDGLREEFHDWVLMQKPTSLNDALRLAFGFDKVRSIRGKKGTASMYEERGCEGVVGSCCEGDSGGQGRVEMDEGGKEGEVVKKKQCQCSKHKCWKKKLLRNGSLEFRVSH</sequence>
<dbReference type="Proteomes" id="UP000075243">
    <property type="component" value="Unassembled WGS sequence"/>
</dbReference>
<dbReference type="EMBL" id="KQ483576">
    <property type="protein sequence ID" value="KYP45872.1"/>
    <property type="molecule type" value="Genomic_DNA"/>
</dbReference>
<proteinExistence type="predicted"/>
<protein>
    <recommendedName>
        <fullName evidence="1">Retrotransposon gag domain-containing protein</fullName>
    </recommendedName>
</protein>
<feature type="domain" description="Retrotransposon gag" evidence="1">
    <location>
        <begin position="4"/>
        <end position="100"/>
    </location>
</feature>
<dbReference type="OMA" id="CAMEGHQ"/>
<evidence type="ECO:0000259" key="1">
    <source>
        <dbReference type="Pfam" id="PF03732"/>
    </source>
</evidence>
<dbReference type="PANTHER" id="PTHR33223:SF6">
    <property type="entry name" value="CCHC-TYPE DOMAIN-CONTAINING PROTEIN"/>
    <property type="match status" value="1"/>
</dbReference>
<dbReference type="InterPro" id="IPR005162">
    <property type="entry name" value="Retrotrans_gag_dom"/>
</dbReference>
<name>A0A151RTK1_CAJCA</name>
<dbReference type="Pfam" id="PF03732">
    <property type="entry name" value="Retrotrans_gag"/>
    <property type="match status" value="1"/>
</dbReference>
<accession>A0A151RTK1</accession>
<keyword evidence="3" id="KW-1185">Reference proteome</keyword>
<dbReference type="Gramene" id="C.cajan_28475.t">
    <property type="protein sequence ID" value="C.cajan_28475.t.cds1"/>
    <property type="gene ID" value="C.cajan_28475"/>
</dbReference>
<dbReference type="AlphaFoldDB" id="A0A151RTK1"/>
<evidence type="ECO:0000313" key="3">
    <source>
        <dbReference type="Proteomes" id="UP000075243"/>
    </source>
</evidence>